<reference evidence="11 12" key="1">
    <citation type="submission" date="2019-04" db="EMBL/GenBank/DDBJ databases">
        <authorList>
            <consortium name="DOE Joint Genome Institute"/>
            <person name="Mondo S."/>
            <person name="Kjaerbolling I."/>
            <person name="Vesth T."/>
            <person name="Frisvad J.C."/>
            <person name="Nybo J.L."/>
            <person name="Theobald S."/>
            <person name="Kildgaard S."/>
            <person name="Isbrandt T."/>
            <person name="Kuo A."/>
            <person name="Sato A."/>
            <person name="Lyhne E.K."/>
            <person name="Kogle M.E."/>
            <person name="Wiebenga A."/>
            <person name="Kun R.S."/>
            <person name="Lubbers R.J."/>
            <person name="Makela M.R."/>
            <person name="Barry K."/>
            <person name="Chovatia M."/>
            <person name="Clum A."/>
            <person name="Daum C."/>
            <person name="Haridas S."/>
            <person name="He G."/>
            <person name="LaButti K."/>
            <person name="Lipzen A."/>
            <person name="Riley R."/>
            <person name="Salamov A."/>
            <person name="Simmons B.A."/>
            <person name="Magnuson J.K."/>
            <person name="Henrissat B."/>
            <person name="Mortensen U.H."/>
            <person name="Larsen T.O."/>
            <person name="Devries R.P."/>
            <person name="Grigoriev I.V."/>
            <person name="Machida M."/>
            <person name="Baker S.E."/>
            <person name="Andersen M.R."/>
            <person name="Cantor M.N."/>
            <person name="Hua S.X."/>
        </authorList>
    </citation>
    <scope>NUCLEOTIDE SEQUENCE [LARGE SCALE GENOMIC DNA]</scope>
    <source>
        <strain evidence="11 12">CBS 117616</strain>
    </source>
</reference>
<dbReference type="SMART" id="SM00382">
    <property type="entry name" value="AAA"/>
    <property type="match status" value="2"/>
</dbReference>
<keyword evidence="7 9" id="KW-1133">Transmembrane helix</keyword>
<dbReference type="InterPro" id="IPR027417">
    <property type="entry name" value="P-loop_NTPase"/>
</dbReference>
<dbReference type="Gene3D" id="3.40.50.300">
    <property type="entry name" value="P-loop containing nucleotide triphosphate hydrolases"/>
    <property type="match status" value="2"/>
</dbReference>
<dbReference type="Pfam" id="PF00005">
    <property type="entry name" value="ABC_tran"/>
    <property type="match status" value="2"/>
</dbReference>
<feature type="transmembrane region" description="Helical" evidence="9">
    <location>
        <begin position="699"/>
        <end position="717"/>
    </location>
</feature>
<dbReference type="InterPro" id="IPR003439">
    <property type="entry name" value="ABC_transporter-like_ATP-bd"/>
</dbReference>
<feature type="transmembrane region" description="Helical" evidence="9">
    <location>
        <begin position="523"/>
        <end position="549"/>
    </location>
</feature>
<evidence type="ECO:0000256" key="9">
    <source>
        <dbReference type="SAM" id="Phobius"/>
    </source>
</evidence>
<evidence type="ECO:0000256" key="6">
    <source>
        <dbReference type="ARBA" id="ARBA00022840"/>
    </source>
</evidence>
<evidence type="ECO:0000256" key="8">
    <source>
        <dbReference type="ARBA" id="ARBA00023136"/>
    </source>
</evidence>
<evidence type="ECO:0000256" key="4">
    <source>
        <dbReference type="ARBA" id="ARBA00022692"/>
    </source>
</evidence>
<feature type="transmembrane region" description="Helical" evidence="9">
    <location>
        <begin position="561"/>
        <end position="582"/>
    </location>
</feature>
<sequence>MENEEVTCLEKESAGIDHLVNLIIKESEKPPPAQNVAKESAIGGVAWRNLCVDTVDQSTASQSTCADLILGIPKALQDIITGSCSRTVTRRILTDFNGCVQPREMVLVLGKPGSGCSTFLRTIGDFRRGLTIAGGEVQYGQGKLSSCRPEILGGECIHLCITTINQVEVILIMSLAVYHPEDDYHHPALTVRDTLEFALAAGRNVPDKSPEARNHRAPSALPALANVFGLEDILDTKIGDETTRGLSSGERRRISIAEAFVAGPRVQCWDNPSEGLDAYTVTLYVQALKRLTIKSNSSTLVALKQLPEEAYHYFDKVLMIDEGRCVFFGSTRDAVPYFERLGFSCPRRWTSSDFLNSISHPYIRITQPDCNRRAPQSAKQLYEAYYSSEAKTLAAQEMDEYFAEVKLRGAKIGRSTDWPLWRRSANSFLKQTALLCRRQFLTMLRDRASLLVKWQGILFQAFITGSMFFLLSNGSAGSFPRGSVLFTQLFFHTSIALADLTASFQNEQVIQKHKAFGFYRPAAYVLANTLLNVAVVFVQVFAYNVILYFMSNLARTPSQFFINLLFVCQATLTMSSVLHAVASWLPSLDHATRVTGFAVQLAVMYTGYLLPPWKQPGWLKWLQWLDPLSYAFSSIMVNEFGDKAMQCEGAAIIPTGPTANASHQGCSVAGNKPNELIVQGADYLAQGFGYSRSHLWRDFGIQMGLLVFFVVLTMLGMEFRSSRLGPKITLLKRGEAKRNRLGKYSLTHESVPGAASSPAVIVGSTSPNVRIRARDDLPQLTGPIIPRRSLTWENLHYRVRSANREGLLLQNITGRVKAGQLIALMGVTGSGKSTLLEVLGQQIKTGHVSGKILLDEKYEVSDLEGSYGYRPIPQCFRRNIGFAKQLDVHEPTATVRETLRFAALLRRSEHIPIAEKFAHCEYVLDMLELQPIANAIVGSKKAGLNAEQLKRLTIAVQLASRPEFMVFLDEPTTNLDFFAATNMVRLLRRLADGGLAVICSIHQPSTAVFEQFDELMLLQNGGRLVYHGKIGSACKELIEYFENQSGQPYYPCGNPIEFVLKVVGSSAHTCYGRLWSDAWLESEQCRRLEADMAATIRVRYDSPGSSVYIDGSGQYATSIWFQIIVVLKRVFLAYWRSPNYIFGKLAVHIFTGLLSTFTFWQLGHDETDFLSRLLNLFVLLGVAQPVIQQLQPKFIHWRNMYKYVDRDASLYPWFVFVLAASIPEILCSLVVGTAYYLCWYWGTGFPRDSFSAGYSWMMVILFEFYCVGFGQMLAACSPNELFASTLVPPLYTFVINFCGIVPYGVLPSFWRSWMFHLSPFRYLVEGLFSVMTHNIPVHCSDREATFFTPPPELTCLDYVKSYQKQLGGNVRTLTNGVCAYCPYATGDDYAAGLNMLYRHRWRDMKYQRNISLMRRHFFLGYKGIFSGYVFFNFFAVLALSWLYFRGMAVYKRLVRLATSL</sequence>
<protein>
    <submittedName>
        <fullName evidence="11">ABC-2 type transporter-domain-containing protein</fullName>
    </submittedName>
</protein>
<evidence type="ECO:0000313" key="11">
    <source>
        <dbReference type="EMBL" id="KAE8410787.1"/>
    </source>
</evidence>
<dbReference type="Proteomes" id="UP000325395">
    <property type="component" value="Unassembled WGS sequence"/>
</dbReference>
<dbReference type="PANTHER" id="PTHR19241">
    <property type="entry name" value="ATP-BINDING CASSETTE TRANSPORTER"/>
    <property type="match status" value="1"/>
</dbReference>
<dbReference type="EMBL" id="ML735913">
    <property type="protein sequence ID" value="KAE8410787.1"/>
    <property type="molecule type" value="Genomic_DNA"/>
</dbReference>
<evidence type="ECO:0000256" key="7">
    <source>
        <dbReference type="ARBA" id="ARBA00022989"/>
    </source>
</evidence>
<dbReference type="Pfam" id="PF06422">
    <property type="entry name" value="PDR_CDR"/>
    <property type="match status" value="1"/>
</dbReference>
<dbReference type="InterPro" id="IPR013525">
    <property type="entry name" value="ABC2_TM"/>
</dbReference>
<dbReference type="InterPro" id="IPR043926">
    <property type="entry name" value="ABCG_dom"/>
</dbReference>
<keyword evidence="6" id="KW-0067">ATP-binding</keyword>
<keyword evidence="4 9" id="KW-0812">Transmembrane</keyword>
<feature type="transmembrane region" description="Helical" evidence="9">
    <location>
        <begin position="1423"/>
        <end position="1444"/>
    </location>
</feature>
<dbReference type="PROSITE" id="PS50893">
    <property type="entry name" value="ABC_TRANSPORTER_2"/>
    <property type="match status" value="2"/>
</dbReference>
<comment type="subcellular location">
    <subcellularLocation>
        <location evidence="1">Endomembrane system</location>
        <topology evidence="1">Multi-pass membrane protein</topology>
    </subcellularLocation>
</comment>
<keyword evidence="3" id="KW-0813">Transport</keyword>
<keyword evidence="8 9" id="KW-0472">Membrane</keyword>
<dbReference type="Pfam" id="PF01061">
    <property type="entry name" value="ABC2_membrane"/>
    <property type="match status" value="2"/>
</dbReference>
<feature type="transmembrane region" description="Helical" evidence="9">
    <location>
        <begin position="1210"/>
        <end position="1238"/>
    </location>
</feature>
<feature type="transmembrane region" description="Helical" evidence="9">
    <location>
        <begin position="1250"/>
        <end position="1270"/>
    </location>
</feature>
<dbReference type="InterPro" id="IPR017871">
    <property type="entry name" value="ABC_transporter-like_CS"/>
</dbReference>
<dbReference type="SUPFAM" id="SSF52540">
    <property type="entry name" value="P-loop containing nucleoside triphosphate hydrolases"/>
    <property type="match status" value="2"/>
</dbReference>
<dbReference type="Pfam" id="PF19055">
    <property type="entry name" value="ABC2_membrane_7"/>
    <property type="match status" value="1"/>
</dbReference>
<dbReference type="InterPro" id="IPR010929">
    <property type="entry name" value="PDR_CDR_ABC"/>
</dbReference>
<name>A0ABQ6W0X5_9EURO</name>
<feature type="domain" description="ABC transporter" evidence="10">
    <location>
        <begin position="790"/>
        <end position="1046"/>
    </location>
</feature>
<evidence type="ECO:0000259" key="10">
    <source>
        <dbReference type="PROSITE" id="PS50893"/>
    </source>
</evidence>
<evidence type="ECO:0000256" key="1">
    <source>
        <dbReference type="ARBA" id="ARBA00004127"/>
    </source>
</evidence>
<accession>A0ABQ6W0X5</accession>
<organism evidence="11 12">
    <name type="scientific">Aspergillus pseudocaelatus</name>
    <dbReference type="NCBI Taxonomy" id="1825620"/>
    <lineage>
        <taxon>Eukaryota</taxon>
        <taxon>Fungi</taxon>
        <taxon>Dikarya</taxon>
        <taxon>Ascomycota</taxon>
        <taxon>Pezizomycotina</taxon>
        <taxon>Eurotiomycetes</taxon>
        <taxon>Eurotiomycetidae</taxon>
        <taxon>Eurotiales</taxon>
        <taxon>Aspergillaceae</taxon>
        <taxon>Aspergillus</taxon>
        <taxon>Aspergillus subgen. Circumdati</taxon>
    </lineage>
</organism>
<dbReference type="PROSITE" id="PS00211">
    <property type="entry name" value="ABC_TRANSPORTER_1"/>
    <property type="match status" value="1"/>
</dbReference>
<keyword evidence="12" id="KW-1185">Reference proteome</keyword>
<gene>
    <name evidence="11" type="ORF">BDV36DRAFT_302448</name>
</gene>
<feature type="transmembrane region" description="Helical" evidence="9">
    <location>
        <begin position="1115"/>
        <end position="1135"/>
    </location>
</feature>
<comment type="similarity">
    <text evidence="2">Belongs to the ABC transporter superfamily. ABCG family. PDR (TC 3.A.1.205) subfamily.</text>
</comment>
<feature type="transmembrane region" description="Helical" evidence="9">
    <location>
        <begin position="594"/>
        <end position="611"/>
    </location>
</feature>
<feature type="domain" description="ABC transporter" evidence="10">
    <location>
        <begin position="74"/>
        <end position="347"/>
    </location>
</feature>
<dbReference type="InterPro" id="IPR003593">
    <property type="entry name" value="AAA+_ATPase"/>
</dbReference>
<keyword evidence="5" id="KW-0547">Nucleotide-binding</keyword>
<evidence type="ECO:0000256" key="5">
    <source>
        <dbReference type="ARBA" id="ARBA00022741"/>
    </source>
</evidence>
<evidence type="ECO:0000256" key="2">
    <source>
        <dbReference type="ARBA" id="ARBA00006012"/>
    </source>
</evidence>
<evidence type="ECO:0000313" key="12">
    <source>
        <dbReference type="Proteomes" id="UP000325395"/>
    </source>
</evidence>
<feature type="transmembrane region" description="Helical" evidence="9">
    <location>
        <begin position="1290"/>
        <end position="1310"/>
    </location>
</feature>
<evidence type="ECO:0000256" key="3">
    <source>
        <dbReference type="ARBA" id="ARBA00022448"/>
    </source>
</evidence>
<feature type="transmembrane region" description="Helical" evidence="9">
    <location>
        <begin position="1141"/>
        <end position="1160"/>
    </location>
</feature>
<proteinExistence type="inferred from homology"/>